<reference evidence="10 11" key="4">
    <citation type="submission" date="2018-11" db="EMBL/GenBank/DDBJ databases">
        <title>Genomic profiling of Staphylococcus species from a Poultry farm system in KwaZulu-Natal, South Africa.</title>
        <authorList>
            <person name="Amoako D.G."/>
            <person name="Somboro A.M."/>
            <person name="Abia A.L.K."/>
            <person name="Bester L.A."/>
            <person name="Essack S.Y."/>
        </authorList>
    </citation>
    <scope>NUCLEOTIDE SEQUENCE [LARGE SCALE GENOMIC DNA]</scope>
    <source>
        <strain evidence="8 11">SA12</strain>
        <strain evidence="7 10">SA9</strain>
    </source>
</reference>
<proteinExistence type="predicted"/>
<evidence type="ECO:0000313" key="4">
    <source>
        <dbReference type="EMBL" id="MVK33762.1"/>
    </source>
</evidence>
<dbReference type="Proteomes" id="UP000293434">
    <property type="component" value="Unassembled WGS sequence"/>
</dbReference>
<evidence type="ECO:0000256" key="1">
    <source>
        <dbReference type="SAM" id="MobiDB-lite"/>
    </source>
</evidence>
<reference evidence="2 9" key="3">
    <citation type="submission" date="2017-09" db="EMBL/GenBank/DDBJ databases">
        <title>A single nucleotide polymorphism in the Staphylococcus aureus virulence regulator SaeR abolishes pathogenesis.</title>
        <authorList>
            <person name="Copin R.J."/>
            <person name="Sause W."/>
            <person name="Shopsin B."/>
            <person name="Torres V.J."/>
        </authorList>
    </citation>
    <scope>NUCLEOTIDE SEQUENCE [LARGE SCALE GENOMIC DNA]</scope>
    <source>
        <strain evidence="9">Newman</strain>
        <strain evidence="2">Newman_D2C</strain>
    </source>
</reference>
<sequence length="35" mass="3869">MPHHSTTSRRIVVPAHQSSMTCHQAPTTTHQSNMA</sequence>
<evidence type="ECO:0000313" key="5">
    <source>
        <dbReference type="EMBL" id="NDP55855.1"/>
    </source>
</evidence>
<organism evidence="4 13">
    <name type="scientific">Staphylococcus aureus</name>
    <dbReference type="NCBI Taxonomy" id="1280"/>
    <lineage>
        <taxon>Bacteria</taxon>
        <taxon>Bacillati</taxon>
        <taxon>Bacillota</taxon>
        <taxon>Bacilli</taxon>
        <taxon>Bacillales</taxon>
        <taxon>Staphylococcaceae</taxon>
        <taxon>Staphylococcus</taxon>
    </lineage>
</organism>
<dbReference type="EMBL" id="RQTF01000115">
    <property type="protein sequence ID" value="RZI07260.1"/>
    <property type="molecule type" value="Genomic_DNA"/>
</dbReference>
<evidence type="ECO:0000313" key="10">
    <source>
        <dbReference type="Proteomes" id="UP000293434"/>
    </source>
</evidence>
<dbReference type="Proteomes" id="UP000471199">
    <property type="component" value="Unassembled WGS sequence"/>
</dbReference>
<name>A0A2I7Y9I4_STAAU</name>
<dbReference type="EMBL" id="WPTS01000011">
    <property type="protein sequence ID" value="MVK33762.1"/>
    <property type="molecule type" value="Genomic_DNA"/>
</dbReference>
<evidence type="ECO:0000313" key="11">
    <source>
        <dbReference type="Proteomes" id="UP000294017"/>
    </source>
</evidence>
<dbReference type="EMBL" id="CP023391">
    <property type="protein sequence ID" value="ATC72263.1"/>
    <property type="molecule type" value="Genomic_DNA"/>
</dbReference>
<reference evidence="3" key="2">
    <citation type="journal article" date="2016" name="J. Infect. Dis.">
        <title>Comparative Genomics of Community-Associated Methicillin-Resistant Staphylococcus aureus Shows the Emergence of Clone ST8-USA300 in Geneva, Switzerland.</title>
        <authorList>
            <person name="Von Dach E."/>
            <person name="Diene S.M."/>
            <person name="Fankhauser C."/>
            <person name="Schrenzel J."/>
            <person name="Harbarth S."/>
            <person name="Francois P."/>
        </authorList>
    </citation>
    <scope>NUCLEOTIDE SEQUENCE</scope>
    <source>
        <strain evidence="3">MRSA_S26</strain>
    </source>
</reference>
<evidence type="ECO:0000313" key="12">
    <source>
        <dbReference type="Proteomes" id="UP000466646"/>
    </source>
</evidence>
<dbReference type="EMBL" id="JAAFLG010000006">
    <property type="protein sequence ID" value="NDP55855.1"/>
    <property type="molecule type" value="Genomic_DNA"/>
</dbReference>
<dbReference type="Proteomes" id="UP000547874">
    <property type="component" value="Unassembled WGS sequence"/>
</dbReference>
<reference evidence="6 14" key="6">
    <citation type="journal article" date="2020" name="J. Antimicrob. Chemother.">
        <title>Detection of heterogeneous vancomycin intermediate resistance in MRSA isolates from Latin America.</title>
        <authorList>
            <person name="Castro B.E."/>
            <person name="Berrio M."/>
            <person name="Vargas M.L."/>
            <person name="Carvajal L.P."/>
            <person name="Millan L.V."/>
            <person name="Rios R."/>
            <person name="Hernandez A.K."/>
            <person name="Rincon S."/>
            <person name="Cubides P."/>
            <person name="Forero E."/>
            <person name="Dinh A."/>
            <person name="Seas C."/>
            <person name="Munita J.M."/>
            <person name="Arias C.A."/>
            <person name="Reyes J."/>
            <person name="Diaz L."/>
        </authorList>
    </citation>
    <scope>NUCLEOTIDE SEQUENCE [LARGE SCALE GENOMIC DNA]</scope>
    <source>
        <strain evidence="6 14">UE1097</strain>
    </source>
</reference>
<reference evidence="3" key="1">
    <citation type="submission" date="2015-06" db="EMBL/GenBank/DDBJ databases">
        <authorList>
            <person name="Diene S.M."/>
            <person name="Von Dach E."/>
            <person name="Fankhauser C."/>
            <person name="Schrenzel J."/>
            <person name="Harbarth S."/>
            <person name="Francois P."/>
        </authorList>
    </citation>
    <scope>NUCLEOTIDE SEQUENCE</scope>
    <source>
        <strain evidence="3">MRSA_S26</strain>
    </source>
</reference>
<dbReference type="EMBL" id="JAANEC010000084">
    <property type="protein sequence ID" value="NUY12546.1"/>
    <property type="molecule type" value="Genomic_DNA"/>
</dbReference>
<evidence type="ECO:0000313" key="8">
    <source>
        <dbReference type="EMBL" id="RZI07260.1"/>
    </source>
</evidence>
<evidence type="ECO:0000313" key="14">
    <source>
        <dbReference type="Proteomes" id="UP000547874"/>
    </source>
</evidence>
<accession>A0A1E8WVB3</accession>
<evidence type="ECO:0000313" key="2">
    <source>
        <dbReference type="EMBL" id="ATC72263.1"/>
    </source>
</evidence>
<evidence type="ECO:0000313" key="3">
    <source>
        <dbReference type="EMBL" id="KSA79570.1"/>
    </source>
</evidence>
<feature type="region of interest" description="Disordered" evidence="1">
    <location>
        <begin position="1"/>
        <end position="35"/>
    </location>
</feature>
<dbReference type="EMBL" id="RQTC01000055">
    <property type="protein sequence ID" value="RZH94602.1"/>
    <property type="molecule type" value="Genomic_DNA"/>
</dbReference>
<dbReference type="Proteomes" id="UP000052129">
    <property type="component" value="Unassembled WGS sequence"/>
</dbReference>
<evidence type="ECO:0000313" key="9">
    <source>
        <dbReference type="Proteomes" id="UP000217245"/>
    </source>
</evidence>
<reference evidence="4 13" key="5">
    <citation type="submission" date="2019-11" db="EMBL/GenBank/DDBJ databases">
        <title>Implementation of targeted gown and glove precautions to prevent Staphylococcus aureus acquisition in community-based nursing homes.</title>
        <authorList>
            <person name="Stine O.C."/>
        </authorList>
    </citation>
    <scope>NUCLEOTIDE SEQUENCE [LARGE SCALE GENOMIC DNA]</scope>
    <source>
        <strain evidence="4 13">S_2062.LAUP.DI</strain>
    </source>
</reference>
<protein>
    <submittedName>
        <fullName evidence="4">Uncharacterized protein</fullName>
    </submittedName>
</protein>
<dbReference type="EMBL" id="LFVP01000007">
    <property type="protein sequence ID" value="KSA79570.1"/>
    <property type="molecule type" value="Genomic_DNA"/>
</dbReference>
<dbReference type="Proteomes" id="UP000217245">
    <property type="component" value="Chromosome"/>
</dbReference>
<evidence type="ECO:0000313" key="6">
    <source>
        <dbReference type="EMBL" id="NUY12546.1"/>
    </source>
</evidence>
<reference evidence="5 12" key="7">
    <citation type="submission" date="2020-01" db="EMBL/GenBank/DDBJ databases">
        <title>Analysis of Virulence and Antimicrobial Resistance Gene Carriage in Staphylococcus aureus Infections in Equids Using Whole Genome Sequencing.</title>
        <authorList>
            <person name="Little S.V."/>
            <person name="Hillhouse A.E."/>
            <person name="Cohen N.D."/>
            <person name="Lawhon S.D."/>
            <person name="Bryan L.K."/>
        </authorList>
    </citation>
    <scope>NUCLEOTIDE SEQUENCE [LARGE SCALE GENOMIC DNA]</scope>
    <source>
        <strain evidence="5 12">61-017</strain>
    </source>
</reference>
<feature type="compositionally biased region" description="Polar residues" evidence="1">
    <location>
        <begin position="16"/>
        <end position="35"/>
    </location>
</feature>
<evidence type="ECO:0000313" key="7">
    <source>
        <dbReference type="EMBL" id="RZH94602.1"/>
    </source>
</evidence>
<dbReference type="Proteomes" id="UP000294017">
    <property type="component" value="Unassembled WGS sequence"/>
</dbReference>
<gene>
    <name evidence="3" type="ORF">ACR79_10640</name>
    <name evidence="2" type="ORF">CNH36_11730</name>
    <name evidence="7" type="ORF">EIG94_04335</name>
    <name evidence="8" type="ORF">EIH03_06910</name>
    <name evidence="4" type="ORF">GO814_01200</name>
    <name evidence="6" type="ORF">GQX37_08445</name>
    <name evidence="5" type="ORF">GZ130_04505</name>
</gene>
<accession>A0A2I7Y9I4</accession>
<evidence type="ECO:0000313" key="13">
    <source>
        <dbReference type="Proteomes" id="UP000471199"/>
    </source>
</evidence>
<dbReference type="Proteomes" id="UP000466646">
    <property type="component" value="Unassembled WGS sequence"/>
</dbReference>
<dbReference type="AlphaFoldDB" id="A0A2I7Y9I4"/>